<comment type="function">
    <text evidence="9">Part of the twin-arginine translocation (Tat) system that transports large folded proteins containing a characteristic twin-arginine motif in their signal peptide across membranes. Together with TatC, TatB is part of a receptor directly interacting with Tat signal peptides. TatB may form an oligomeric binding site that transiently accommodates folded Tat precursor proteins before their translocation.</text>
</comment>
<evidence type="ECO:0000256" key="2">
    <source>
        <dbReference type="ARBA" id="ARBA00022448"/>
    </source>
</evidence>
<dbReference type="Gene3D" id="1.20.5.3310">
    <property type="match status" value="1"/>
</dbReference>
<name>A0ABX0JYK2_9PROT</name>
<comment type="caution">
    <text evidence="11">The sequence shown here is derived from an EMBL/GenBank/DDBJ whole genome shotgun (WGS) entry which is preliminary data.</text>
</comment>
<dbReference type="Pfam" id="PF02416">
    <property type="entry name" value="TatA_B_E"/>
    <property type="match status" value="1"/>
</dbReference>
<dbReference type="EMBL" id="WOTB01000040">
    <property type="protein sequence ID" value="NHN86589.1"/>
    <property type="molecule type" value="Genomic_DNA"/>
</dbReference>
<keyword evidence="2 9" id="KW-0813">Transport</keyword>
<evidence type="ECO:0000256" key="4">
    <source>
        <dbReference type="ARBA" id="ARBA00022692"/>
    </source>
</evidence>
<comment type="subcellular location">
    <subcellularLocation>
        <location evidence="9">Cell membrane</location>
        <topology evidence="9">Single-pass membrane protein</topology>
    </subcellularLocation>
    <subcellularLocation>
        <location evidence="1">Membrane</location>
        <topology evidence="1">Single-pass membrane protein</topology>
    </subcellularLocation>
</comment>
<feature type="region of interest" description="Disordered" evidence="10">
    <location>
        <begin position="90"/>
        <end position="158"/>
    </location>
</feature>
<protein>
    <recommendedName>
        <fullName evidence="9">Sec-independent protein translocase protein TatB</fullName>
    </recommendedName>
</protein>
<sequence length="212" mass="22880">MFDFAWSEFALIGVVALLVIGPKDMPVAIRTVARAVRKARGLAGEFQSHVDEMVREADLGDVRDHVRSLRNLDVRGKIMRTIDEDGRLRRSLDDPMVHQPPLIGSAVQPEATLSSPDGGTGTEPPYLVPPPARPAISAVSLGSPDTGADMTAGMTDVPAFLPPSVARRVASGRRHMMQTPAILPPARVLHGNRRVAPFETPVRAPHAQEERG</sequence>
<comment type="similarity">
    <text evidence="9">Belongs to the TatB family.</text>
</comment>
<dbReference type="Proteomes" id="UP000635278">
    <property type="component" value="Unassembled WGS sequence"/>
</dbReference>
<dbReference type="NCBIfam" id="TIGR01410">
    <property type="entry name" value="tatB"/>
    <property type="match status" value="1"/>
</dbReference>
<gene>
    <name evidence="9 11" type="primary">tatB</name>
    <name evidence="11" type="ORF">GOB93_18435</name>
</gene>
<evidence type="ECO:0000256" key="6">
    <source>
        <dbReference type="ARBA" id="ARBA00022989"/>
    </source>
</evidence>
<reference evidence="11 12" key="1">
    <citation type="journal article" date="2020" name="Int. J. Syst. Evol. Microbiol.">
        <title>Novel acetic acid bacteria from cider fermentations: Acetobacter conturbans sp. nov. and Acetobacter fallax sp. nov.</title>
        <authorList>
            <person name="Sombolestani A.S."/>
            <person name="Cleenwerck I."/>
            <person name="Cnockaert M."/>
            <person name="Borremans W."/>
            <person name="Wieme A.D."/>
            <person name="De Vuyst L."/>
            <person name="Vandamme P."/>
        </authorList>
    </citation>
    <scope>NUCLEOTIDE SEQUENCE [LARGE SCALE GENOMIC DNA]</scope>
    <source>
        <strain evidence="11 12">LMG 30640</strain>
    </source>
</reference>
<evidence type="ECO:0000256" key="8">
    <source>
        <dbReference type="ARBA" id="ARBA00023136"/>
    </source>
</evidence>
<comment type="subunit">
    <text evidence="9">The Tat system comprises two distinct complexes: a TatABC complex, containing multiple copies of TatA, TatB and TatC subunits, and a separate TatA complex, containing only TatA subunits. Substrates initially bind to the TatABC complex, which probably triggers association of the separate TatA complex to form the active translocon.</text>
</comment>
<proteinExistence type="inferred from homology"/>
<keyword evidence="3 9" id="KW-1003">Cell membrane</keyword>
<evidence type="ECO:0000313" key="12">
    <source>
        <dbReference type="Proteomes" id="UP000635278"/>
    </source>
</evidence>
<dbReference type="PANTHER" id="PTHR33162">
    <property type="entry name" value="SEC-INDEPENDENT PROTEIN TRANSLOCASE PROTEIN TATA, CHLOROPLASTIC"/>
    <property type="match status" value="1"/>
</dbReference>
<keyword evidence="5 9" id="KW-0653">Protein transport</keyword>
<keyword evidence="7 9" id="KW-0811">Translocation</keyword>
<evidence type="ECO:0000256" key="10">
    <source>
        <dbReference type="SAM" id="MobiDB-lite"/>
    </source>
</evidence>
<organism evidence="11 12">
    <name type="scientific">Acetobacter musti</name>
    <dbReference type="NCBI Taxonomy" id="864732"/>
    <lineage>
        <taxon>Bacteria</taxon>
        <taxon>Pseudomonadati</taxon>
        <taxon>Pseudomonadota</taxon>
        <taxon>Alphaproteobacteria</taxon>
        <taxon>Acetobacterales</taxon>
        <taxon>Acetobacteraceae</taxon>
        <taxon>Acetobacter</taxon>
    </lineage>
</organism>
<dbReference type="PANTHER" id="PTHR33162:SF1">
    <property type="entry name" value="SEC-INDEPENDENT PROTEIN TRANSLOCASE PROTEIN TATA, CHLOROPLASTIC"/>
    <property type="match status" value="1"/>
</dbReference>
<dbReference type="RefSeq" id="WP_173584920.1">
    <property type="nucleotide sequence ID" value="NZ_WOTB01000040.1"/>
</dbReference>
<evidence type="ECO:0000256" key="5">
    <source>
        <dbReference type="ARBA" id="ARBA00022927"/>
    </source>
</evidence>
<evidence type="ECO:0000256" key="9">
    <source>
        <dbReference type="HAMAP-Rule" id="MF_00237"/>
    </source>
</evidence>
<dbReference type="HAMAP" id="MF_00237">
    <property type="entry name" value="TatB"/>
    <property type="match status" value="1"/>
</dbReference>
<evidence type="ECO:0000256" key="1">
    <source>
        <dbReference type="ARBA" id="ARBA00004167"/>
    </source>
</evidence>
<dbReference type="PRINTS" id="PR01506">
    <property type="entry name" value="TATBPROTEIN"/>
</dbReference>
<evidence type="ECO:0000256" key="7">
    <source>
        <dbReference type="ARBA" id="ARBA00023010"/>
    </source>
</evidence>
<accession>A0ABX0JYK2</accession>
<keyword evidence="8 9" id="KW-0472">Membrane</keyword>
<evidence type="ECO:0000313" key="11">
    <source>
        <dbReference type="EMBL" id="NHN86589.1"/>
    </source>
</evidence>
<dbReference type="InterPro" id="IPR003369">
    <property type="entry name" value="TatA/B/E"/>
</dbReference>
<keyword evidence="12" id="KW-1185">Reference proteome</keyword>
<dbReference type="InterPro" id="IPR018448">
    <property type="entry name" value="TatB"/>
</dbReference>
<keyword evidence="4 9" id="KW-0812">Transmembrane</keyword>
<keyword evidence="6 9" id="KW-1133">Transmembrane helix</keyword>
<evidence type="ECO:0000256" key="3">
    <source>
        <dbReference type="ARBA" id="ARBA00022475"/>
    </source>
</evidence>